<dbReference type="Proteomes" id="UP000054144">
    <property type="component" value="Unassembled WGS sequence"/>
</dbReference>
<dbReference type="EMBL" id="KN881592">
    <property type="protein sequence ID" value="KIY53684.1"/>
    <property type="molecule type" value="Genomic_DNA"/>
</dbReference>
<evidence type="ECO:0000313" key="2">
    <source>
        <dbReference type="Proteomes" id="UP000054144"/>
    </source>
</evidence>
<keyword evidence="2" id="KW-1185">Reference proteome</keyword>
<proteinExistence type="predicted"/>
<organism evidence="1 2">
    <name type="scientific">Fistulina hepatica ATCC 64428</name>
    <dbReference type="NCBI Taxonomy" id="1128425"/>
    <lineage>
        <taxon>Eukaryota</taxon>
        <taxon>Fungi</taxon>
        <taxon>Dikarya</taxon>
        <taxon>Basidiomycota</taxon>
        <taxon>Agaricomycotina</taxon>
        <taxon>Agaricomycetes</taxon>
        <taxon>Agaricomycetidae</taxon>
        <taxon>Agaricales</taxon>
        <taxon>Fistulinaceae</taxon>
        <taxon>Fistulina</taxon>
    </lineage>
</organism>
<evidence type="ECO:0000313" key="1">
    <source>
        <dbReference type="EMBL" id="KIY53684.1"/>
    </source>
</evidence>
<gene>
    <name evidence="1" type="ORF">FISHEDRAFT_68668</name>
</gene>
<dbReference type="AlphaFoldDB" id="A0A0D7APK4"/>
<sequence length="282" mass="32629">MSESESEAVAQQIAYMQGLLEKVQREEKEEVSRQAAADFHWQKTGADIRKLEEELVKKRKWSEVLAVSRKRMVEHLLDDSRWWVDESEDPCKRCNIRRVLCEAPLDEGLVACCQCAKDRRYCSRVDDGEWKGKKREWDADSPMSDTSLNQDCLMCEEWEACFMRLWEDQHEWDAWLQELEYRMEEGLDGMSEGWAHRPHIRTGRISFGWIMDQSGPPSFQTFMALQHMMGEADAAREMHEVLAELGAGDWVDVRLSNLQFEEGGSWGVEDSVAGPSAIDISD</sequence>
<protein>
    <submittedName>
        <fullName evidence="1">Uncharacterized protein</fullName>
    </submittedName>
</protein>
<reference evidence="1 2" key="1">
    <citation type="journal article" date="2015" name="Fungal Genet. Biol.">
        <title>Evolution of novel wood decay mechanisms in Agaricales revealed by the genome sequences of Fistulina hepatica and Cylindrobasidium torrendii.</title>
        <authorList>
            <person name="Floudas D."/>
            <person name="Held B.W."/>
            <person name="Riley R."/>
            <person name="Nagy L.G."/>
            <person name="Koehler G."/>
            <person name="Ransdell A.S."/>
            <person name="Younus H."/>
            <person name="Chow J."/>
            <person name="Chiniquy J."/>
            <person name="Lipzen A."/>
            <person name="Tritt A."/>
            <person name="Sun H."/>
            <person name="Haridas S."/>
            <person name="LaButti K."/>
            <person name="Ohm R.A."/>
            <person name="Kues U."/>
            <person name="Blanchette R.A."/>
            <person name="Grigoriev I.V."/>
            <person name="Minto R.E."/>
            <person name="Hibbett D.S."/>
        </authorList>
    </citation>
    <scope>NUCLEOTIDE SEQUENCE [LARGE SCALE GENOMIC DNA]</scope>
    <source>
        <strain evidence="1 2">ATCC 64428</strain>
    </source>
</reference>
<name>A0A0D7APK4_9AGAR</name>
<accession>A0A0D7APK4</accession>